<dbReference type="GO" id="GO:0016020">
    <property type="term" value="C:membrane"/>
    <property type="evidence" value="ECO:0007669"/>
    <property type="project" value="UniProtKB-SubCell"/>
</dbReference>
<dbReference type="InterPro" id="IPR011989">
    <property type="entry name" value="ARM-like"/>
</dbReference>
<keyword evidence="7" id="KW-0226">DNA condensation</keyword>
<evidence type="ECO:0000256" key="3">
    <source>
        <dbReference type="ARBA" id="ARBA00022618"/>
    </source>
</evidence>
<evidence type="ECO:0000256" key="6">
    <source>
        <dbReference type="ARBA" id="ARBA00022776"/>
    </source>
</evidence>
<evidence type="ECO:0000256" key="12">
    <source>
        <dbReference type="SAM" id="MobiDB-lite"/>
    </source>
</evidence>
<evidence type="ECO:0000256" key="9">
    <source>
        <dbReference type="ARBA" id="ARBA00023180"/>
    </source>
</evidence>
<dbReference type="Gene3D" id="3.30.900.10">
    <property type="entry name" value="HORMA domain"/>
    <property type="match status" value="1"/>
</dbReference>
<dbReference type="InterPro" id="IPR003406">
    <property type="entry name" value="Glyco_trans_14"/>
</dbReference>
<feature type="region of interest" description="Disordered" evidence="12">
    <location>
        <begin position="582"/>
        <end position="696"/>
    </location>
</feature>
<feature type="domain" description="Condensin complex subunit 1 C-terminal" evidence="14">
    <location>
        <begin position="326"/>
        <end position="485"/>
    </location>
</feature>
<feature type="compositionally biased region" description="Polar residues" evidence="12">
    <location>
        <begin position="623"/>
        <end position="637"/>
    </location>
</feature>
<dbReference type="SUPFAM" id="SSF56019">
    <property type="entry name" value="The spindle assembly checkpoint protein mad2"/>
    <property type="match status" value="1"/>
</dbReference>
<evidence type="ECO:0000256" key="1">
    <source>
        <dbReference type="ARBA" id="ARBA00004123"/>
    </source>
</evidence>
<evidence type="ECO:0000256" key="2">
    <source>
        <dbReference type="ARBA" id="ARBA00004606"/>
    </source>
</evidence>
<evidence type="ECO:0000259" key="14">
    <source>
        <dbReference type="Pfam" id="PF12717"/>
    </source>
</evidence>
<dbReference type="GO" id="GO:0051301">
    <property type="term" value="P:cell division"/>
    <property type="evidence" value="ECO:0007669"/>
    <property type="project" value="UniProtKB-KW"/>
</dbReference>
<dbReference type="GO" id="GO:0042393">
    <property type="term" value="F:histone binding"/>
    <property type="evidence" value="ECO:0007669"/>
    <property type="project" value="TreeGrafter"/>
</dbReference>
<evidence type="ECO:0000313" key="16">
    <source>
        <dbReference type="Proteomes" id="UP001408789"/>
    </source>
</evidence>
<evidence type="ECO:0000256" key="4">
    <source>
        <dbReference type="ARBA" id="ARBA00022676"/>
    </source>
</evidence>
<evidence type="ECO:0000256" key="10">
    <source>
        <dbReference type="ARBA" id="ARBA00023242"/>
    </source>
</evidence>
<evidence type="ECO:0000313" key="15">
    <source>
        <dbReference type="EMBL" id="KAK9075875.1"/>
    </source>
</evidence>
<organism evidence="15 16">
    <name type="scientific">Deinandra increscens subsp. villosa</name>
    <dbReference type="NCBI Taxonomy" id="3103831"/>
    <lineage>
        <taxon>Eukaryota</taxon>
        <taxon>Viridiplantae</taxon>
        <taxon>Streptophyta</taxon>
        <taxon>Embryophyta</taxon>
        <taxon>Tracheophyta</taxon>
        <taxon>Spermatophyta</taxon>
        <taxon>Magnoliopsida</taxon>
        <taxon>eudicotyledons</taxon>
        <taxon>Gunneridae</taxon>
        <taxon>Pentapetalae</taxon>
        <taxon>asterids</taxon>
        <taxon>campanulids</taxon>
        <taxon>Asterales</taxon>
        <taxon>Asteraceae</taxon>
        <taxon>Asteroideae</taxon>
        <taxon>Heliantheae alliance</taxon>
        <taxon>Madieae</taxon>
        <taxon>Madiinae</taxon>
        <taxon>Deinandra</taxon>
    </lineage>
</organism>
<feature type="compositionally biased region" description="Polar residues" evidence="12">
    <location>
        <begin position="646"/>
        <end position="655"/>
    </location>
</feature>
<comment type="subcellular location">
    <subcellularLocation>
        <location evidence="2">Membrane</location>
        <topology evidence="2">Single-pass type II membrane protein</topology>
    </subcellularLocation>
    <subcellularLocation>
        <location evidence="1">Nucleus</location>
    </subcellularLocation>
</comment>
<feature type="compositionally biased region" description="Acidic residues" evidence="12">
    <location>
        <begin position="583"/>
        <end position="595"/>
    </location>
</feature>
<keyword evidence="6" id="KW-0498">Mitosis</keyword>
<name>A0AAP0DMK9_9ASTR</name>
<dbReference type="Pfam" id="PF02485">
    <property type="entry name" value="Branch"/>
    <property type="match status" value="1"/>
</dbReference>
<dbReference type="InterPro" id="IPR032682">
    <property type="entry name" value="Cnd1_C"/>
</dbReference>
<accession>A0AAP0DMK9</accession>
<dbReference type="PANTHER" id="PTHR14222">
    <property type="entry name" value="CONDENSIN"/>
    <property type="match status" value="1"/>
</dbReference>
<keyword evidence="9" id="KW-0325">Glycoprotein</keyword>
<evidence type="ECO:0000256" key="13">
    <source>
        <dbReference type="SAM" id="Phobius"/>
    </source>
</evidence>
<dbReference type="GO" id="GO:0005634">
    <property type="term" value="C:nucleus"/>
    <property type="evidence" value="ECO:0007669"/>
    <property type="project" value="UniProtKB-SubCell"/>
</dbReference>
<dbReference type="GO" id="GO:0010032">
    <property type="term" value="P:meiotic chromosome condensation"/>
    <property type="evidence" value="ECO:0007669"/>
    <property type="project" value="TreeGrafter"/>
</dbReference>
<dbReference type="Gene3D" id="1.25.10.10">
    <property type="entry name" value="Leucine-rich Repeat Variant"/>
    <property type="match status" value="1"/>
</dbReference>
<sequence length="1182" mass="133110">MSSYFILSDNQISHNEPVMSRHLLSALWDYFCFNVSGTSAERSRGALSVLCMAAKSSAGILSSHLQDIIDIGFGRWAKVEPLLARTACIALQRLSAVDQKNLLTSHGSRLFGVLDSLITGSWIPEHIWYAAADKAISTIYAIHPSPETLAADLVIRSHNSVFGVDGLQNDNDVLTVVQVSKLSRFLYVVSHVAMNQLVYIESCVRKIQKDKAKKEKMVAEGQNVDSNGKSKEDDINAELGVAATEDAVLDILSERAEKEIVSVSSTEKNLIGYCAPLLSKLCRNFSLMQKASGMLALCRLMIIDAKFCEANLQLLFTVVESAPSETVRSNCTLALGDLAVRFPNLLEPWTENIYSRLHDPSLSVRKNAVLVLSHLILNDMMKVKGHINEMAMRLEDEDERISNLAKLFFHELAKKGNNPIYNLLPDILGKLSNQDLKKESFFNIMQFLIGSIKKDKQMEALVEKLCHRFSGVTDARQWENISYCLAQLSFTDKGIKKLIELFKVYEHVLSNDAVMDHFRSIINKGKKFAKPELKTCIEEFEGKIDKFHIDKKEQELTARNAAAHQQKANAMKNITLDKNIQEESGESEAAEDGEVVDPSMDGTCDVPSNENAPKPVESEECSHPSSQVSDVPSNENAPKSVESEECSQPSSQVIQSEPGDDEVQSPQFVPKGTAKRGSKKNGSTSVKAESHAGTMRVTRSRKSILYNRGVYPEESFGRGKKYGLPLLLSQDDGVKTFIANLKFDGAGYLRRRRDCAGRDIPPFFSTKRYSDSSGRLPHLPIPKMSMKRSHLRFRFTSSQRFNSYLPPFFFLFTIFSIILFLALKSSRHSNSISISKPSLSTTSISDRTLHSLPELPRFAYFITGTGGDGARLDRLLRAVYHRRNYYLLHLDLEASDAERADLAKSVEAMENVIVVRKANLVTSKGPTMIACMLHAVALLLKRGKDWNWFINLSASDYPLMPQDDILHIFSYLPRDLNFLEHTTNIGWKEFQRARPIIIDPGLYHTKKSGVFWAKEKRSMPSSFKLFMGSSWVVLTRPFLEFCVWGWDNLPRTLLMYYTNFLSSPEGYFHTVICNHKDYQNTTVNHDMHYIKWDNPPKQYPVNLTIQHLPEMLESGAPFGHSFSKNDPVLDKIDTELLGRRSDQKSVISGKLDAIRPTMSSKRLEKLLSDLLSTQNFRSKQCK</sequence>
<dbReference type="SUPFAM" id="SSF48371">
    <property type="entry name" value="ARM repeat"/>
    <property type="match status" value="1"/>
</dbReference>
<feature type="transmembrane region" description="Helical" evidence="13">
    <location>
        <begin position="804"/>
        <end position="823"/>
    </location>
</feature>
<dbReference type="Proteomes" id="UP001408789">
    <property type="component" value="Unassembled WGS sequence"/>
</dbReference>
<gene>
    <name evidence="15" type="ORF">SSX86_004204</name>
</gene>
<dbReference type="GO" id="GO:0007076">
    <property type="term" value="P:mitotic chromosome condensation"/>
    <property type="evidence" value="ECO:0007669"/>
    <property type="project" value="InterPro"/>
</dbReference>
<proteinExistence type="predicted"/>
<evidence type="ECO:0000256" key="5">
    <source>
        <dbReference type="ARBA" id="ARBA00022679"/>
    </source>
</evidence>
<keyword evidence="4" id="KW-0328">Glycosyltransferase</keyword>
<keyword evidence="13" id="KW-0812">Transmembrane</keyword>
<comment type="caution">
    <text evidence="15">The sequence shown here is derived from an EMBL/GenBank/DDBJ whole genome shotgun (WGS) entry which is preliminary data.</text>
</comment>
<dbReference type="GO" id="GO:0000796">
    <property type="term" value="C:condensin complex"/>
    <property type="evidence" value="ECO:0007669"/>
    <property type="project" value="TreeGrafter"/>
</dbReference>
<dbReference type="InterPro" id="IPR026971">
    <property type="entry name" value="CND1/NCAPD3"/>
</dbReference>
<keyword evidence="10" id="KW-0539">Nucleus</keyword>
<protein>
    <recommendedName>
        <fullName evidence="14">Condensin complex subunit 1 C-terminal domain-containing protein</fullName>
    </recommendedName>
</protein>
<keyword evidence="3" id="KW-0132">Cell division</keyword>
<evidence type="ECO:0000256" key="8">
    <source>
        <dbReference type="ARBA" id="ARBA00023136"/>
    </source>
</evidence>
<evidence type="ECO:0000256" key="7">
    <source>
        <dbReference type="ARBA" id="ARBA00023067"/>
    </source>
</evidence>
<keyword evidence="5" id="KW-0808">Transferase</keyword>
<dbReference type="GO" id="GO:0000779">
    <property type="term" value="C:condensed chromosome, centromeric region"/>
    <property type="evidence" value="ECO:0007669"/>
    <property type="project" value="TreeGrafter"/>
</dbReference>
<keyword evidence="11" id="KW-0131">Cell cycle</keyword>
<dbReference type="InterPro" id="IPR016024">
    <property type="entry name" value="ARM-type_fold"/>
</dbReference>
<keyword evidence="8 13" id="KW-0472">Membrane</keyword>
<dbReference type="InterPro" id="IPR036570">
    <property type="entry name" value="HORMA_dom_sf"/>
</dbReference>
<keyword evidence="13" id="KW-1133">Transmembrane helix</keyword>
<dbReference type="Pfam" id="PF12717">
    <property type="entry name" value="Cnd1"/>
    <property type="match status" value="1"/>
</dbReference>
<keyword evidence="16" id="KW-1185">Reference proteome</keyword>
<dbReference type="AlphaFoldDB" id="A0AAP0DMK9"/>
<dbReference type="EMBL" id="JBCNJP010000007">
    <property type="protein sequence ID" value="KAK9075875.1"/>
    <property type="molecule type" value="Genomic_DNA"/>
</dbReference>
<dbReference type="PANTHER" id="PTHR14222:SF2">
    <property type="entry name" value="CONDENSIN COMPLEX SUBUNIT 1"/>
    <property type="match status" value="1"/>
</dbReference>
<reference evidence="15 16" key="1">
    <citation type="submission" date="2024-04" db="EMBL/GenBank/DDBJ databases">
        <title>The reference genome of an endangered Asteraceae, Deinandra increscens subsp. villosa, native to the Central Coast of California.</title>
        <authorList>
            <person name="Guilliams M."/>
            <person name="Hasenstab-Lehman K."/>
            <person name="Meyer R."/>
            <person name="Mcevoy S."/>
        </authorList>
    </citation>
    <scope>NUCLEOTIDE SEQUENCE [LARGE SCALE GENOMIC DNA]</scope>
    <source>
        <tissue evidence="15">Leaf</tissue>
    </source>
</reference>
<dbReference type="GO" id="GO:0016757">
    <property type="term" value="F:glycosyltransferase activity"/>
    <property type="evidence" value="ECO:0007669"/>
    <property type="project" value="UniProtKB-KW"/>
</dbReference>
<evidence type="ECO:0000256" key="11">
    <source>
        <dbReference type="ARBA" id="ARBA00023306"/>
    </source>
</evidence>